<keyword evidence="2" id="KW-1185">Reference proteome</keyword>
<organism evidence="1 2">
    <name type="scientific">Clathrus columnatus</name>
    <dbReference type="NCBI Taxonomy" id="1419009"/>
    <lineage>
        <taxon>Eukaryota</taxon>
        <taxon>Fungi</taxon>
        <taxon>Dikarya</taxon>
        <taxon>Basidiomycota</taxon>
        <taxon>Agaricomycotina</taxon>
        <taxon>Agaricomycetes</taxon>
        <taxon>Phallomycetidae</taxon>
        <taxon>Phallales</taxon>
        <taxon>Clathraceae</taxon>
        <taxon>Clathrus</taxon>
    </lineage>
</organism>
<name>A0AAV5ABI8_9AGAM</name>
<reference evidence="1" key="1">
    <citation type="submission" date="2021-10" db="EMBL/GenBank/DDBJ databases">
        <title>De novo Genome Assembly of Clathrus columnatus (Basidiomycota, Fungi) Using Illumina and Nanopore Sequence Data.</title>
        <authorList>
            <person name="Ogiso-Tanaka E."/>
            <person name="Itagaki H."/>
            <person name="Hosoya T."/>
            <person name="Hosaka K."/>
        </authorList>
    </citation>
    <scope>NUCLEOTIDE SEQUENCE</scope>
    <source>
        <strain evidence="1">MO-923</strain>
    </source>
</reference>
<dbReference type="Proteomes" id="UP001050691">
    <property type="component" value="Unassembled WGS sequence"/>
</dbReference>
<proteinExistence type="predicted"/>
<evidence type="ECO:0000313" key="2">
    <source>
        <dbReference type="Proteomes" id="UP001050691"/>
    </source>
</evidence>
<dbReference type="EMBL" id="BPWL01000005">
    <property type="protein sequence ID" value="GJJ10391.1"/>
    <property type="molecule type" value="Genomic_DNA"/>
</dbReference>
<sequence>MCEVERTTWGNATNYFRLFSRATTLQIEHTLQGALARYFVKFVGLNMSLHVSAVPFLPQAASYIKNQLDSSASNLGALPLNIGFKAETPQITNSISTTQDSPSPYFPYESTLDEYTATPSIPSTQDEWVPNTDSDIPHCYIDIASFDTPQTLEKYVIKIGQFYGSAFPSCRHLLFFGSEKDVMYHIVEAHIEPTQKRFSASGTEFDESEEADQHASQSIISATARKTELSTLAVPMPLNAFLNSAESIYYTVSIAGRVVVGLCGNAFIFIPLLEEAADAVLKPYNSLPSHSLTDTLYHLDSFRAEYGSKLFPGVNMTIENTKVLLKFLERD</sequence>
<evidence type="ECO:0000313" key="1">
    <source>
        <dbReference type="EMBL" id="GJJ10391.1"/>
    </source>
</evidence>
<dbReference type="AlphaFoldDB" id="A0AAV5ABI8"/>
<gene>
    <name evidence="1" type="ORF">Clacol_004617</name>
</gene>
<accession>A0AAV5ABI8</accession>
<protein>
    <submittedName>
        <fullName evidence="1">Uncharacterized protein</fullName>
    </submittedName>
</protein>
<comment type="caution">
    <text evidence="1">The sequence shown here is derived from an EMBL/GenBank/DDBJ whole genome shotgun (WGS) entry which is preliminary data.</text>
</comment>